<proteinExistence type="predicted"/>
<dbReference type="EMBL" id="NRQW01000062">
    <property type="protein sequence ID" value="PLZ93557.1"/>
    <property type="molecule type" value="Genomic_DNA"/>
</dbReference>
<protein>
    <submittedName>
        <fullName evidence="1">Uncharacterized protein</fullName>
    </submittedName>
</protein>
<name>A0A2N6K7V5_FISMU</name>
<sequence>MERWGGDAVGNSPPPTSLRKWGLGAMNGECEECEECGESEVASRKSQVVTTNQCTDVPWHVWYNNQQPTTNNQQPTN</sequence>
<keyword evidence="2" id="KW-1185">Reference proteome</keyword>
<organism evidence="1 2">
    <name type="scientific">Fischerella muscicola CCMEE 5323</name>
    <dbReference type="NCBI Taxonomy" id="2019572"/>
    <lineage>
        <taxon>Bacteria</taxon>
        <taxon>Bacillati</taxon>
        <taxon>Cyanobacteriota</taxon>
        <taxon>Cyanophyceae</taxon>
        <taxon>Nostocales</taxon>
        <taxon>Hapalosiphonaceae</taxon>
        <taxon>Fischerella</taxon>
    </lineage>
</organism>
<comment type="caution">
    <text evidence="1">The sequence shown here is derived from an EMBL/GenBank/DDBJ whole genome shotgun (WGS) entry which is preliminary data.</text>
</comment>
<reference evidence="1 2" key="1">
    <citation type="submission" date="2017-08" db="EMBL/GenBank/DDBJ databases">
        <title>Genomes of Fischerella (Mastigocladus) sp. strains.</title>
        <authorList>
            <person name="Miller S.R."/>
        </authorList>
    </citation>
    <scope>NUCLEOTIDE SEQUENCE [LARGE SCALE GENOMIC DNA]</scope>
    <source>
        <strain evidence="1 2">CCMEE 5323</strain>
    </source>
</reference>
<gene>
    <name evidence="1" type="ORF">CEN44_02965</name>
</gene>
<dbReference type="Proteomes" id="UP000235036">
    <property type="component" value="Unassembled WGS sequence"/>
</dbReference>
<dbReference type="AlphaFoldDB" id="A0A2N6K7V5"/>
<evidence type="ECO:0000313" key="1">
    <source>
        <dbReference type="EMBL" id="PLZ93557.1"/>
    </source>
</evidence>
<accession>A0A2N6K7V5</accession>
<evidence type="ECO:0000313" key="2">
    <source>
        <dbReference type="Proteomes" id="UP000235036"/>
    </source>
</evidence>